<comment type="similarity">
    <text evidence="1">Belongs to the plant acyltransferase family.</text>
</comment>
<dbReference type="EMBL" id="LUHQ01000004">
    <property type="protein sequence ID" value="OAP00488.1"/>
    <property type="molecule type" value="Genomic_DNA"/>
</dbReference>
<dbReference type="ExpressionAtlas" id="A0A178V4B2">
    <property type="expression patterns" value="baseline and differential"/>
</dbReference>
<reference evidence="5" key="1">
    <citation type="journal article" date="2016" name="Proc. Natl. Acad. Sci. U.S.A.">
        <title>Chromosome-level assembly of Arabidopsis thaliana Ler reveals the extent of translocation and inversion polymorphisms.</title>
        <authorList>
            <person name="Zapata L."/>
            <person name="Ding J."/>
            <person name="Willing E.M."/>
            <person name="Hartwig B."/>
            <person name="Bezdan D."/>
            <person name="Jiao W.B."/>
            <person name="Patel V."/>
            <person name="Velikkakam James G."/>
            <person name="Koornneef M."/>
            <person name="Ossowski S."/>
            <person name="Schneeberger K."/>
        </authorList>
    </citation>
    <scope>NUCLEOTIDE SEQUENCE [LARGE SCALE GENOMIC DNA]</scope>
    <source>
        <strain evidence="5">cv. Landsberg erecta</strain>
    </source>
</reference>
<dbReference type="Proteomes" id="UP000078284">
    <property type="component" value="Chromosome 4"/>
</dbReference>
<evidence type="ECO:0000256" key="2">
    <source>
        <dbReference type="ARBA" id="ARBA00022679"/>
    </source>
</evidence>
<keyword evidence="2" id="KW-0808">Transferase</keyword>
<protein>
    <submittedName>
        <fullName evidence="4">BIA1</fullName>
    </submittedName>
</protein>
<dbReference type="PANTHER" id="PTHR31623">
    <property type="entry name" value="F21J9.9"/>
    <property type="match status" value="1"/>
</dbReference>
<evidence type="ECO:0000256" key="3">
    <source>
        <dbReference type="ARBA" id="ARBA00023315"/>
    </source>
</evidence>
<evidence type="ECO:0000256" key="1">
    <source>
        <dbReference type="ARBA" id="ARBA00009861"/>
    </source>
</evidence>
<dbReference type="AlphaFoldDB" id="A0A178V4B2"/>
<dbReference type="PANTHER" id="PTHR31623:SF119">
    <property type="entry name" value="BAHD ACYLTRANSFERASE BIA1"/>
    <property type="match status" value="1"/>
</dbReference>
<dbReference type="Pfam" id="PF02458">
    <property type="entry name" value="Transferase"/>
    <property type="match status" value="1"/>
</dbReference>
<accession>A0A178V4B2</accession>
<name>A0A178V4B2_ARATH</name>
<evidence type="ECO:0000313" key="4">
    <source>
        <dbReference type="EMBL" id="OAP00488.1"/>
    </source>
</evidence>
<organism evidence="4 5">
    <name type="scientific">Arabidopsis thaliana</name>
    <name type="common">Mouse-ear cress</name>
    <dbReference type="NCBI Taxonomy" id="3702"/>
    <lineage>
        <taxon>Eukaryota</taxon>
        <taxon>Viridiplantae</taxon>
        <taxon>Streptophyta</taxon>
        <taxon>Embryophyta</taxon>
        <taxon>Tracheophyta</taxon>
        <taxon>Spermatophyta</taxon>
        <taxon>Magnoliopsida</taxon>
        <taxon>eudicotyledons</taxon>
        <taxon>Gunneridae</taxon>
        <taxon>Pentapetalae</taxon>
        <taxon>rosids</taxon>
        <taxon>malvids</taxon>
        <taxon>Brassicales</taxon>
        <taxon>Brassicaceae</taxon>
        <taxon>Camelineae</taxon>
        <taxon>Arabidopsis</taxon>
    </lineage>
</organism>
<comment type="caution">
    <text evidence="4">The sequence shown here is derived from an EMBL/GenBank/DDBJ whole genome shotgun (WGS) entry which is preliminary data.</text>
</comment>
<gene>
    <name evidence="4" type="ordered locus">AXX17_At4g17960</name>
</gene>
<dbReference type="InterPro" id="IPR023213">
    <property type="entry name" value="CAT-like_dom_sf"/>
</dbReference>
<sequence length="435" mass="47971">MEAKLEVTGREVIKPASPSPRDRLQLSILDLYCPGIYVSTIFFYDLITESSEVFSENLKLSLSETLSRFSPLAGRIEGLSISCNDEGAVFTEARTDLLLPDFLRNLNTDSLSGFLPTLAAGESPAAWPLLSIKVTFFGSGSGVAVSVSVSHKICDIASLVTFVKDWATTTAKGKSNSTIEFAETTIYPPPPSHMYEQFPSTDSDSNITSKYVLKRFVFEPSKIAELKHKAASESVPVPTRVEAIMSLIWRCARNSSRSNLLIPRQAVMWQAMDIRLRIPSSVAPKDVIGNLQSGFSLKKDAESEFEIPEIVATFRKNKERVNEMIKESLQGNTIGQSLLSLMAETVSESTEIDRYIMSSWCRKPFYEVDFGSGSPVWVGYASHTIYDNLVGVVLIDSKEGDGVEAWISLPEEDMSVFVDDQELLAYAVLNPPVVA</sequence>
<keyword evidence="3" id="KW-0012">Acyltransferase</keyword>
<proteinExistence type="inferred from homology"/>
<dbReference type="GO" id="GO:0016746">
    <property type="term" value="F:acyltransferase activity"/>
    <property type="evidence" value="ECO:0007669"/>
    <property type="project" value="UniProtKB-KW"/>
</dbReference>
<dbReference type="Gene3D" id="3.30.559.10">
    <property type="entry name" value="Chloramphenicol acetyltransferase-like domain"/>
    <property type="match status" value="2"/>
</dbReference>
<evidence type="ECO:0000313" key="5">
    <source>
        <dbReference type="Proteomes" id="UP000078284"/>
    </source>
</evidence>